<dbReference type="OrthoDB" id="5278907at2759"/>
<dbReference type="AlphaFoldDB" id="A0A9P4M3G1"/>
<comment type="caution">
    <text evidence="1">The sequence shown here is derived from an EMBL/GenBank/DDBJ whole genome shotgun (WGS) entry which is preliminary data.</text>
</comment>
<keyword evidence="2" id="KW-1185">Reference proteome</keyword>
<proteinExistence type="predicted"/>
<dbReference type="EMBL" id="ML978139">
    <property type="protein sequence ID" value="KAF2093237.1"/>
    <property type="molecule type" value="Genomic_DNA"/>
</dbReference>
<reference evidence="1" key="1">
    <citation type="journal article" date="2020" name="Stud. Mycol.">
        <title>101 Dothideomycetes genomes: a test case for predicting lifestyles and emergence of pathogens.</title>
        <authorList>
            <person name="Haridas S."/>
            <person name="Albert R."/>
            <person name="Binder M."/>
            <person name="Bloem J."/>
            <person name="Labutti K."/>
            <person name="Salamov A."/>
            <person name="Andreopoulos B."/>
            <person name="Baker S."/>
            <person name="Barry K."/>
            <person name="Bills G."/>
            <person name="Bluhm B."/>
            <person name="Cannon C."/>
            <person name="Castanera R."/>
            <person name="Culley D."/>
            <person name="Daum C."/>
            <person name="Ezra D."/>
            <person name="Gonzalez J."/>
            <person name="Henrissat B."/>
            <person name="Kuo A."/>
            <person name="Liang C."/>
            <person name="Lipzen A."/>
            <person name="Lutzoni F."/>
            <person name="Magnuson J."/>
            <person name="Mondo S."/>
            <person name="Nolan M."/>
            <person name="Ohm R."/>
            <person name="Pangilinan J."/>
            <person name="Park H.-J."/>
            <person name="Ramirez L."/>
            <person name="Alfaro M."/>
            <person name="Sun H."/>
            <person name="Tritt A."/>
            <person name="Yoshinaga Y."/>
            <person name="Zwiers L.-H."/>
            <person name="Turgeon B."/>
            <person name="Goodwin S."/>
            <person name="Spatafora J."/>
            <person name="Crous P."/>
            <person name="Grigoriev I."/>
        </authorList>
    </citation>
    <scope>NUCLEOTIDE SEQUENCE</scope>
    <source>
        <strain evidence="1">CBS 133067</strain>
    </source>
</reference>
<dbReference type="Proteomes" id="UP000799772">
    <property type="component" value="Unassembled WGS sequence"/>
</dbReference>
<evidence type="ECO:0000313" key="2">
    <source>
        <dbReference type="Proteomes" id="UP000799772"/>
    </source>
</evidence>
<evidence type="ECO:0000313" key="1">
    <source>
        <dbReference type="EMBL" id="KAF2093237.1"/>
    </source>
</evidence>
<protein>
    <submittedName>
        <fullName evidence="1">Uncharacterized protein</fullName>
    </submittedName>
</protein>
<organism evidence="1 2">
    <name type="scientific">Rhizodiscina lignyota</name>
    <dbReference type="NCBI Taxonomy" id="1504668"/>
    <lineage>
        <taxon>Eukaryota</taxon>
        <taxon>Fungi</taxon>
        <taxon>Dikarya</taxon>
        <taxon>Ascomycota</taxon>
        <taxon>Pezizomycotina</taxon>
        <taxon>Dothideomycetes</taxon>
        <taxon>Pleosporomycetidae</taxon>
        <taxon>Aulographales</taxon>
        <taxon>Rhizodiscinaceae</taxon>
        <taxon>Rhizodiscina</taxon>
    </lineage>
</organism>
<name>A0A9P4M3G1_9PEZI</name>
<gene>
    <name evidence="1" type="ORF">NA57DRAFT_48917</name>
</gene>
<sequence length="87" mass="10307">MLPTLIRRAAESGKSLFDFENNPYKAKKTWPPDFDKLSHKHQFRLERRYRRRSKLKWARPTWTKGVKLAQWGAIVCMEDESITSVNG</sequence>
<accession>A0A9P4M3G1</accession>